<sequence length="1039" mass="116546">MASSYLVVHVGDANVPSSSSTTPGTSYYVELRFNGQSARTEMKENARWNHIIRFPRREQQQGDIDDGDEGHHASGSGGLDLEAAVYSIDEATNSESLLGKAVVDEKDFDSHSSKAVFFPHDLVKSSSSDHMAGHTGPGRLVNGKLTLKVFHSPADDKALLFEIEDDNRDRQAEDGGVDKVKKKAFGFLFSIKNHLYSAAYNKTSSAVGNTALLQPAGDDADPREINPSFECGKVVERMQFLFVLVVKARELPDVDAYGRLDPFVEVNFGAHNKGFTKCLKSDGSPEWNKTFAFSLQSGKAPPSSGVDVFVKDGDLVRDELVGKLYFYLKDIPVRHPDDAQPEPTWHPLLDEGGKATLGKASLLLAIWIGSQADEAYRHAWESPFGPKVYENPRLWCLRVTIVEVQGVVACDEDDAGCATARSLRDKLFCTARLGEQVRKTKLASKTMQTTSSGSYEWMEEDLTFIAAQPFFESNLQVDVVAAASNNNSGTEELQQGEVIGKLSIPLAWIEKRDAAAYDFDRLATPTPQWFDLKNPSPARPHTDLGGSSVDEGVVGGSGSVSHMRIRLRSLLDGGYHIGHDPQGHMDDTRPAERQLWRPPITRVHLGILRATGLQSIVDGNTTRRGRRSTALNPYCVAKYGDKWVRTRTILESSDPVFNEEYTWDVHDIATVLKVGIFDHCSRKASSAHHVVGKVRIHLSCLETGRIYAHAYPLVTLSRSAGIIRTGELHLAVKISSPPSTMNMLRMYALPTLPRMHYAHPLEEEQYDFFSAAETAVEGNKLWLHAANILALRLDRMEPPLRREVVAYLCNAENCNNSSWSLRRSKSNLYRLMQVIYPLFGAGRWFGGVISWKNPLTTLLIHAILVLALWFLDLVLPLVLLYLVLLGVWNYRFRPGRPPYFSMRLSYLDTVHPDELDEEFDTVKTSLSDDDGLLRMRYDRLRHVAGRTQTVVEDVATQFERLQSLLTWRDPRVTAIFMLFLLLAAALAYFVPYKKLLVAMAGFYIMRHPRLRRRRRGTKTTPYIITNFFLRLPSKRDELM</sequence>
<evidence type="ECO:0000313" key="11">
    <source>
        <dbReference type="Proteomes" id="UP000244336"/>
    </source>
</evidence>
<dbReference type="AlphaFoldDB" id="A0A2T7DPN1"/>
<comment type="similarity">
    <text evidence="2">Belongs to the MCTP family.</text>
</comment>
<keyword evidence="11" id="KW-1185">Reference proteome</keyword>
<dbReference type="STRING" id="1504633.A0A2T7DPN1"/>
<dbReference type="SMART" id="SM00239">
    <property type="entry name" value="C2"/>
    <property type="match status" value="4"/>
</dbReference>
<dbReference type="CDD" id="cd08379">
    <property type="entry name" value="C2D_MCTP_PRT_plant"/>
    <property type="match status" value="1"/>
</dbReference>
<evidence type="ECO:0000313" key="10">
    <source>
        <dbReference type="EMBL" id="PUZ57542.1"/>
    </source>
</evidence>
<evidence type="ECO:0000256" key="4">
    <source>
        <dbReference type="ARBA" id="ARBA00022737"/>
    </source>
</evidence>
<feature type="transmembrane region" description="Helical" evidence="8">
    <location>
        <begin position="858"/>
        <end position="888"/>
    </location>
</feature>
<dbReference type="Gramene" id="PUZ57542">
    <property type="protein sequence ID" value="PUZ57542"/>
    <property type="gene ID" value="GQ55_5G440600"/>
</dbReference>
<dbReference type="Pfam" id="PF08372">
    <property type="entry name" value="PRT_C"/>
    <property type="match status" value="1"/>
</dbReference>
<keyword evidence="3 8" id="KW-0812">Transmembrane</keyword>
<gene>
    <name evidence="10" type="ORF">GQ55_5G440600</name>
</gene>
<comment type="subcellular location">
    <subcellularLocation>
        <location evidence="1">Membrane</location>
        <topology evidence="1">Multi-pass membrane protein</topology>
    </subcellularLocation>
</comment>
<dbReference type="Gene3D" id="2.60.40.150">
    <property type="entry name" value="C2 domain"/>
    <property type="match status" value="3"/>
</dbReference>
<dbReference type="PANTHER" id="PTHR31425:SF32">
    <property type="entry name" value="MULTIPLE C2 DOMAIN AND TRANSMEMBRANE REGION PROTEIN 9"/>
    <property type="match status" value="1"/>
</dbReference>
<organism evidence="10 11">
    <name type="scientific">Panicum hallii var. hallii</name>
    <dbReference type="NCBI Taxonomy" id="1504633"/>
    <lineage>
        <taxon>Eukaryota</taxon>
        <taxon>Viridiplantae</taxon>
        <taxon>Streptophyta</taxon>
        <taxon>Embryophyta</taxon>
        <taxon>Tracheophyta</taxon>
        <taxon>Spermatophyta</taxon>
        <taxon>Magnoliopsida</taxon>
        <taxon>Liliopsida</taxon>
        <taxon>Poales</taxon>
        <taxon>Poaceae</taxon>
        <taxon>PACMAD clade</taxon>
        <taxon>Panicoideae</taxon>
        <taxon>Panicodae</taxon>
        <taxon>Paniceae</taxon>
        <taxon>Panicinae</taxon>
        <taxon>Panicum</taxon>
        <taxon>Panicum sect. Panicum</taxon>
    </lineage>
</organism>
<dbReference type="InterPro" id="IPR047255">
    <property type="entry name" value="C2D_MCTP_PRT_plant"/>
</dbReference>
<dbReference type="InterPro" id="IPR035892">
    <property type="entry name" value="C2_domain_sf"/>
</dbReference>
<keyword evidence="5 8" id="KW-1133">Transmembrane helix</keyword>
<name>A0A2T7DPN1_9POAL</name>
<dbReference type="OrthoDB" id="5973539at2759"/>
<dbReference type="InterPro" id="IPR000008">
    <property type="entry name" value="C2_dom"/>
</dbReference>
<feature type="domain" description="C2" evidence="9">
    <location>
        <begin position="581"/>
        <end position="711"/>
    </location>
</feature>
<keyword evidence="4" id="KW-0677">Repeat</keyword>
<accession>A0A2T7DPN1</accession>
<feature type="region of interest" description="Disordered" evidence="7">
    <location>
        <begin position="54"/>
        <end position="76"/>
    </location>
</feature>
<dbReference type="InterPro" id="IPR013583">
    <property type="entry name" value="MCTP_C"/>
</dbReference>
<evidence type="ECO:0000256" key="6">
    <source>
        <dbReference type="ARBA" id="ARBA00023136"/>
    </source>
</evidence>
<dbReference type="GO" id="GO:0016020">
    <property type="term" value="C:membrane"/>
    <property type="evidence" value="ECO:0007669"/>
    <property type="project" value="UniProtKB-SubCell"/>
</dbReference>
<evidence type="ECO:0000256" key="5">
    <source>
        <dbReference type="ARBA" id="ARBA00022989"/>
    </source>
</evidence>
<evidence type="ECO:0000256" key="7">
    <source>
        <dbReference type="SAM" id="MobiDB-lite"/>
    </source>
</evidence>
<reference evidence="10 11" key="1">
    <citation type="submission" date="2018-04" db="EMBL/GenBank/DDBJ databases">
        <title>WGS assembly of Panicum hallii var. hallii HAL2.</title>
        <authorList>
            <person name="Lovell J."/>
            <person name="Jenkins J."/>
            <person name="Lowry D."/>
            <person name="Mamidi S."/>
            <person name="Sreedasyam A."/>
            <person name="Weng X."/>
            <person name="Barry K."/>
            <person name="Bonette J."/>
            <person name="Campitelli B."/>
            <person name="Daum C."/>
            <person name="Gordon S."/>
            <person name="Gould B."/>
            <person name="Lipzen A."/>
            <person name="MacQueen A."/>
            <person name="Palacio-Mejia J."/>
            <person name="Plott C."/>
            <person name="Shakirov E."/>
            <person name="Shu S."/>
            <person name="Yoshinaga Y."/>
            <person name="Zane M."/>
            <person name="Rokhsar D."/>
            <person name="Grimwood J."/>
            <person name="Schmutz J."/>
            <person name="Juenger T."/>
        </authorList>
    </citation>
    <scope>NUCLEOTIDE SEQUENCE [LARGE SCALE GENOMIC DNA]</scope>
    <source>
        <strain evidence="11">cv. HAL2</strain>
    </source>
</reference>
<dbReference type="EMBL" id="CM009753">
    <property type="protein sequence ID" value="PUZ57542.1"/>
    <property type="molecule type" value="Genomic_DNA"/>
</dbReference>
<evidence type="ECO:0000256" key="8">
    <source>
        <dbReference type="SAM" id="Phobius"/>
    </source>
</evidence>
<protein>
    <recommendedName>
        <fullName evidence="9">C2 domain-containing protein</fullName>
    </recommendedName>
</protein>
<dbReference type="Proteomes" id="UP000244336">
    <property type="component" value="Chromosome 5"/>
</dbReference>
<dbReference type="InterPro" id="IPR047259">
    <property type="entry name" value="QUIRKY-like"/>
</dbReference>
<dbReference type="PANTHER" id="PTHR31425">
    <property type="entry name" value="PHOSPHORIBOSYLANTHRANILATE TRANSFERASE ISOFORM 1"/>
    <property type="match status" value="1"/>
</dbReference>
<keyword evidence="6 8" id="KW-0472">Membrane</keyword>
<evidence type="ECO:0000256" key="3">
    <source>
        <dbReference type="ARBA" id="ARBA00022692"/>
    </source>
</evidence>
<dbReference type="PROSITE" id="PS50004">
    <property type="entry name" value="C2"/>
    <property type="match status" value="2"/>
</dbReference>
<dbReference type="SUPFAM" id="SSF49562">
    <property type="entry name" value="C2 domain (Calcium/lipid-binding domain, CaLB)"/>
    <property type="match status" value="4"/>
</dbReference>
<evidence type="ECO:0000259" key="9">
    <source>
        <dbReference type="PROSITE" id="PS50004"/>
    </source>
</evidence>
<proteinExistence type="inferred from homology"/>
<feature type="transmembrane region" description="Helical" evidence="8">
    <location>
        <begin position="974"/>
        <end position="1005"/>
    </location>
</feature>
<evidence type="ECO:0000256" key="2">
    <source>
        <dbReference type="ARBA" id="ARBA00007923"/>
    </source>
</evidence>
<feature type="domain" description="C2" evidence="9">
    <location>
        <begin position="221"/>
        <end position="346"/>
    </location>
</feature>
<dbReference type="Pfam" id="PF00168">
    <property type="entry name" value="C2"/>
    <property type="match status" value="3"/>
</dbReference>
<evidence type="ECO:0000256" key="1">
    <source>
        <dbReference type="ARBA" id="ARBA00004141"/>
    </source>
</evidence>